<dbReference type="CDD" id="cd00093">
    <property type="entry name" value="HTH_XRE"/>
    <property type="match status" value="1"/>
</dbReference>
<dbReference type="AlphaFoldDB" id="A0A930YCP0"/>
<evidence type="ECO:0000313" key="3">
    <source>
        <dbReference type="Proteomes" id="UP000640489"/>
    </source>
</evidence>
<dbReference type="Proteomes" id="UP000640489">
    <property type="component" value="Unassembled WGS sequence"/>
</dbReference>
<reference evidence="2" key="1">
    <citation type="submission" date="2020-11" db="EMBL/GenBank/DDBJ databases">
        <title>Nocardioides sp. nov., isolated from Soil of Cynanchum wilfordii Hemsley rhizosphere.</title>
        <authorList>
            <person name="Lee J.-S."/>
            <person name="Suh M.K."/>
            <person name="Kim J.-S."/>
        </authorList>
    </citation>
    <scope>NUCLEOTIDE SEQUENCE</scope>
    <source>
        <strain evidence="2">KCTC 19275</strain>
    </source>
</reference>
<keyword evidence="3" id="KW-1185">Reference proteome</keyword>
<comment type="caution">
    <text evidence="2">The sequence shown here is derived from an EMBL/GenBank/DDBJ whole genome shotgun (WGS) entry which is preliminary data.</text>
</comment>
<gene>
    <name evidence="2" type="ORF">ISU07_09590</name>
</gene>
<name>A0A930YCP0_9ACTN</name>
<dbReference type="InterPro" id="IPR010982">
    <property type="entry name" value="Lambda_DNA-bd_dom_sf"/>
</dbReference>
<dbReference type="GO" id="GO:0003677">
    <property type="term" value="F:DNA binding"/>
    <property type="evidence" value="ECO:0007669"/>
    <property type="project" value="InterPro"/>
</dbReference>
<feature type="domain" description="HTH cro/C1-type" evidence="1">
    <location>
        <begin position="7"/>
        <end position="61"/>
    </location>
</feature>
<dbReference type="Pfam" id="PF01381">
    <property type="entry name" value="HTH_3"/>
    <property type="match status" value="1"/>
</dbReference>
<organism evidence="2 3">
    <name type="scientific">Nocardioides islandensis</name>
    <dbReference type="NCBI Taxonomy" id="433663"/>
    <lineage>
        <taxon>Bacteria</taxon>
        <taxon>Bacillati</taxon>
        <taxon>Actinomycetota</taxon>
        <taxon>Actinomycetes</taxon>
        <taxon>Propionibacteriales</taxon>
        <taxon>Nocardioidaceae</taxon>
        <taxon>Nocardioides</taxon>
    </lineage>
</organism>
<protein>
    <submittedName>
        <fullName evidence="2">Helix-turn-helix transcriptional regulator</fullName>
    </submittedName>
</protein>
<dbReference type="PROSITE" id="PS50943">
    <property type="entry name" value="HTH_CROC1"/>
    <property type="match status" value="1"/>
</dbReference>
<proteinExistence type="predicted"/>
<evidence type="ECO:0000259" key="1">
    <source>
        <dbReference type="PROSITE" id="PS50943"/>
    </source>
</evidence>
<dbReference type="Gene3D" id="1.10.260.40">
    <property type="entry name" value="lambda repressor-like DNA-binding domains"/>
    <property type="match status" value="1"/>
</dbReference>
<dbReference type="SUPFAM" id="SSF47413">
    <property type="entry name" value="lambda repressor-like DNA-binding domains"/>
    <property type="match status" value="1"/>
</dbReference>
<accession>A0A930YCP0</accession>
<sequence length="214" mass="24203">MDRRSLLEVARVARGLTQETVARRSGTSQPTLSAYERGTKSPTLAVAERILHSLGFDLGLQPRVTFREVHGERGGTYLVPDQLWRVDPPACFAPIDVRDAGRSLRTSDLLNRDGRIDAYAWLVTHGDEEQLFNHLDGALLVDAWPDLAPRLPSAIRSEWQPLVRDAAMGWLAGERSKWQDEHRKPISRRARERAIRRLASRGLTADEIRRTLRG</sequence>
<dbReference type="SMART" id="SM00530">
    <property type="entry name" value="HTH_XRE"/>
    <property type="match status" value="1"/>
</dbReference>
<evidence type="ECO:0000313" key="2">
    <source>
        <dbReference type="EMBL" id="MBF4763376.1"/>
    </source>
</evidence>
<dbReference type="EMBL" id="JADKPN010000004">
    <property type="protein sequence ID" value="MBF4763376.1"/>
    <property type="molecule type" value="Genomic_DNA"/>
</dbReference>
<dbReference type="InterPro" id="IPR001387">
    <property type="entry name" value="Cro/C1-type_HTH"/>
</dbReference>
<dbReference type="RefSeq" id="WP_194706560.1">
    <property type="nucleotide sequence ID" value="NZ_JADKPN010000004.1"/>
</dbReference>